<proteinExistence type="predicted"/>
<evidence type="ECO:0000256" key="1">
    <source>
        <dbReference type="SAM" id="Phobius"/>
    </source>
</evidence>
<keyword evidence="1" id="KW-0812">Transmembrane</keyword>
<accession>A6FZS1</accession>
<name>A6FZS1_9BACT</name>
<evidence type="ECO:0000313" key="2">
    <source>
        <dbReference type="EMBL" id="EDM80877.1"/>
    </source>
</evidence>
<feature type="transmembrane region" description="Helical" evidence="1">
    <location>
        <begin position="94"/>
        <end position="116"/>
    </location>
</feature>
<dbReference type="AlphaFoldDB" id="A6FZS1"/>
<reference evidence="2 3" key="1">
    <citation type="submission" date="2007-06" db="EMBL/GenBank/DDBJ databases">
        <authorList>
            <person name="Shimkets L."/>
            <person name="Ferriera S."/>
            <person name="Johnson J."/>
            <person name="Kravitz S."/>
            <person name="Beeson K."/>
            <person name="Sutton G."/>
            <person name="Rogers Y.-H."/>
            <person name="Friedman R."/>
            <person name="Frazier M."/>
            <person name="Venter J.C."/>
        </authorList>
    </citation>
    <scope>NUCLEOTIDE SEQUENCE [LARGE SCALE GENOMIC DNA]</scope>
    <source>
        <strain evidence="2 3">SIR-1</strain>
    </source>
</reference>
<sequence>MRAEGRDELGSREGLPGPADALLEHHLGLDLLLHVRHRDAPGRVVVGVVEVDGVELATDRALDHRRRRAVFRDACGQLGLLPVGQGPQIELGPLVLALVRLVVFVWVLVLAGPLLFAERVLWYCLVVGRAPAKTAREGLLEVAAACQEREERQRQGGSGERVGGGLG</sequence>
<dbReference type="Proteomes" id="UP000005801">
    <property type="component" value="Unassembled WGS sequence"/>
</dbReference>
<organism evidence="2 3">
    <name type="scientific">Plesiocystis pacifica SIR-1</name>
    <dbReference type="NCBI Taxonomy" id="391625"/>
    <lineage>
        <taxon>Bacteria</taxon>
        <taxon>Pseudomonadati</taxon>
        <taxon>Myxococcota</taxon>
        <taxon>Polyangia</taxon>
        <taxon>Nannocystales</taxon>
        <taxon>Nannocystaceae</taxon>
        <taxon>Plesiocystis</taxon>
    </lineage>
</organism>
<dbReference type="EMBL" id="ABCS01000007">
    <property type="protein sequence ID" value="EDM80877.1"/>
    <property type="molecule type" value="Genomic_DNA"/>
</dbReference>
<evidence type="ECO:0000313" key="3">
    <source>
        <dbReference type="Proteomes" id="UP000005801"/>
    </source>
</evidence>
<protein>
    <submittedName>
        <fullName evidence="2">Uncharacterized protein</fullName>
    </submittedName>
</protein>
<keyword evidence="3" id="KW-1185">Reference proteome</keyword>
<comment type="caution">
    <text evidence="2">The sequence shown here is derived from an EMBL/GenBank/DDBJ whole genome shotgun (WGS) entry which is preliminary data.</text>
</comment>
<keyword evidence="1" id="KW-0472">Membrane</keyword>
<keyword evidence="1" id="KW-1133">Transmembrane helix</keyword>
<gene>
    <name evidence="2" type="ORF">PPSIR1_28243</name>
</gene>